<dbReference type="Pfam" id="PF08245">
    <property type="entry name" value="Mur_ligase_M"/>
    <property type="match status" value="1"/>
</dbReference>
<feature type="compositionally biased region" description="Basic and acidic residues" evidence="11">
    <location>
        <begin position="310"/>
        <end position="320"/>
    </location>
</feature>
<evidence type="ECO:0000256" key="4">
    <source>
        <dbReference type="ARBA" id="ARBA00022741"/>
    </source>
</evidence>
<evidence type="ECO:0000256" key="9">
    <source>
        <dbReference type="HAMAP-Rule" id="MF_00208"/>
    </source>
</evidence>
<feature type="short sequence motif" description="Meso-diaminopimelate recognition motif" evidence="9">
    <location>
        <begin position="448"/>
        <end position="451"/>
    </location>
</feature>
<keyword evidence="15" id="KW-1185">Reference proteome</keyword>
<comment type="PTM">
    <text evidence="9">Carboxylation is probably crucial for Mg(2+) binding and, consequently, for the gamma-phosphate positioning of ATP.</text>
</comment>
<feature type="region of interest" description="Disordered" evidence="11">
    <location>
        <begin position="296"/>
        <end position="320"/>
    </location>
</feature>
<dbReference type="GO" id="GO:0071555">
    <property type="term" value="P:cell wall organization"/>
    <property type="evidence" value="ECO:0007669"/>
    <property type="project" value="UniProtKB-KW"/>
</dbReference>
<dbReference type="GO" id="GO:0008765">
    <property type="term" value="F:UDP-N-acetylmuramoylalanyl-D-glutamate-2,6-diaminopimelate ligase activity"/>
    <property type="evidence" value="ECO:0007669"/>
    <property type="project" value="UniProtKB-UniRule"/>
</dbReference>
<evidence type="ECO:0000256" key="11">
    <source>
        <dbReference type="SAM" id="MobiDB-lite"/>
    </source>
</evidence>
<dbReference type="InterPro" id="IPR004101">
    <property type="entry name" value="Mur_ligase_C"/>
</dbReference>
<dbReference type="PROSITE" id="PS01011">
    <property type="entry name" value="FOLYLPOLYGLU_SYNT_1"/>
    <property type="match status" value="1"/>
</dbReference>
<dbReference type="SUPFAM" id="SSF53244">
    <property type="entry name" value="MurD-like peptide ligases, peptide-binding domain"/>
    <property type="match status" value="1"/>
</dbReference>
<protein>
    <recommendedName>
        <fullName evidence="9">UDP-N-acetylmuramoyl-L-alanyl-D-glutamate--2,6-diaminopimelate ligase</fullName>
        <ecNumber evidence="9">6.3.2.13</ecNumber>
    </recommendedName>
    <alternativeName>
        <fullName evidence="9">Meso-A2pm-adding enzyme</fullName>
    </alternativeName>
    <alternativeName>
        <fullName evidence="9">Meso-diaminopimelate-adding enzyme</fullName>
    </alternativeName>
    <alternativeName>
        <fullName evidence="9">UDP-MurNAc-L-Ala-D-Glu:meso-diaminopimelate ligase</fullName>
    </alternativeName>
    <alternativeName>
        <fullName evidence="9">UDP-MurNAc-tripeptide synthetase</fullName>
    </alternativeName>
    <alternativeName>
        <fullName evidence="9">UDP-N-acetylmuramyl-tripeptide synthetase</fullName>
    </alternativeName>
</protein>
<feature type="binding site" evidence="9">
    <location>
        <position position="175"/>
    </location>
    <ligand>
        <name>UDP-N-acetyl-alpha-D-muramoyl-L-alanyl-D-glutamate</name>
        <dbReference type="ChEBI" id="CHEBI:83900"/>
    </ligand>
</feature>
<keyword evidence="9" id="KW-0460">Magnesium</keyword>
<evidence type="ECO:0000256" key="3">
    <source>
        <dbReference type="ARBA" id="ARBA00022598"/>
    </source>
</evidence>
<sequence>MKIKIPANLAILSRQNPKYANKKYITDDTRELDKDSLLVCTRGNEGFIDKLLEDSCSNALDSSFCDSLAKSPLRDLRDFIITPKDLATMFAPLPSLVAITGTNGKTTTAAIIYSILLDLGYTCGLLGTRGAYKNDKKIRPKGLTTPSLLELYEILLECRDCDFVIMEVSSHAIVQERVAGLEFASKVLTNITSDHLDYHKTLEEYIRVKNSFLLDCGNLSCGGSVIINADESNAWLNENFGVLSKGTEKDAVKNTLKNSVLYYAIEQGRLAKVNLKADAYSLDNGISAHISFECKSVGSKGGSSECGGKSGEDKDNDDKKGQKNFEQTLINAHLYGKHNLYNILAAILCVKSLKESKKSASQISLESISVALQNFGGVEGRMEVVSHSPLIIVDFAHTHDGMEQIFESFRGREIAVVFGAGGDRDRTKRPKMGLCAYKYAKKLYITSDNPRSENPQSIIDDILSGIPKPNHKQNHRRVVCQSDRAEAIAQAIEELESNEVLLILGKGDETYQILGERTIDFDDREVVREVLAKKNLPQNLAQNATKSSAKNTTKTLQEAPPQKDKS</sequence>
<reference evidence="14 15" key="1">
    <citation type="journal article" date="2014" name="Genome Announc.">
        <title>Draft genome sequences of six enterohepatic helicobacter species isolated from humans and one from rhesus macaques.</title>
        <authorList>
            <person name="Shen Z."/>
            <person name="Sheh A."/>
            <person name="Young S.K."/>
            <person name="Abouelliel A."/>
            <person name="Ward D.V."/>
            <person name="Earl A.M."/>
            <person name="Fox J.G."/>
        </authorList>
    </citation>
    <scope>NUCLEOTIDE SEQUENCE [LARGE SCALE GENOMIC DNA]</scope>
    <source>
        <strain evidence="14 15">MIT 99-5501</strain>
    </source>
</reference>
<feature type="domain" description="Mur ligase C-terminal" evidence="12">
    <location>
        <begin position="380"/>
        <end position="507"/>
    </location>
</feature>
<evidence type="ECO:0000256" key="7">
    <source>
        <dbReference type="ARBA" id="ARBA00022984"/>
    </source>
</evidence>
<dbReference type="Proteomes" id="UP000018731">
    <property type="component" value="Unassembled WGS sequence"/>
</dbReference>
<comment type="pathway">
    <text evidence="9 10">Cell wall biogenesis; peptidoglycan biosynthesis.</text>
</comment>
<dbReference type="GO" id="GO:0005737">
    <property type="term" value="C:cytoplasm"/>
    <property type="evidence" value="ECO:0007669"/>
    <property type="project" value="UniProtKB-SubCell"/>
</dbReference>
<dbReference type="Gene3D" id="3.90.190.20">
    <property type="entry name" value="Mur ligase, C-terminal domain"/>
    <property type="match status" value="1"/>
</dbReference>
<keyword evidence="5 9" id="KW-0067">ATP-binding</keyword>
<dbReference type="InterPro" id="IPR036565">
    <property type="entry name" value="Mur-like_cat_sf"/>
</dbReference>
<dbReference type="GO" id="GO:0051301">
    <property type="term" value="P:cell division"/>
    <property type="evidence" value="ECO:0007669"/>
    <property type="project" value="UniProtKB-KW"/>
</dbReference>
<dbReference type="HAMAP" id="MF_00208">
    <property type="entry name" value="MurE"/>
    <property type="match status" value="1"/>
</dbReference>
<proteinExistence type="inferred from homology"/>
<dbReference type="GO" id="GO:0004326">
    <property type="term" value="F:tetrahydrofolylpolyglutamate synthase activity"/>
    <property type="evidence" value="ECO:0007669"/>
    <property type="project" value="InterPro"/>
</dbReference>
<dbReference type="PANTHER" id="PTHR23135:SF4">
    <property type="entry name" value="UDP-N-ACETYLMURAMOYL-L-ALANYL-D-GLUTAMATE--2,6-DIAMINOPIMELATE LIGASE MURE HOMOLOG, CHLOROPLASTIC"/>
    <property type="match status" value="1"/>
</dbReference>
<dbReference type="PANTHER" id="PTHR23135">
    <property type="entry name" value="MUR LIGASE FAMILY MEMBER"/>
    <property type="match status" value="1"/>
</dbReference>
<feature type="compositionally biased region" description="Gly residues" evidence="11">
    <location>
        <begin position="299"/>
        <end position="309"/>
    </location>
</feature>
<feature type="binding site" evidence="9">
    <location>
        <position position="29"/>
    </location>
    <ligand>
        <name>UDP-N-acetyl-alpha-D-muramoyl-L-alanyl-D-glutamate</name>
        <dbReference type="ChEBI" id="CHEBI:83900"/>
    </ligand>
</feature>
<gene>
    <name evidence="9" type="primary">murE</name>
    <name evidence="14" type="ORF">HMPREF2086_00263</name>
</gene>
<comment type="cofactor">
    <cofactor evidence="9">
        <name>Mg(2+)</name>
        <dbReference type="ChEBI" id="CHEBI:18420"/>
    </cofactor>
</comment>
<evidence type="ECO:0000256" key="6">
    <source>
        <dbReference type="ARBA" id="ARBA00022960"/>
    </source>
</evidence>
<feature type="binding site" evidence="9">
    <location>
        <position position="169"/>
    </location>
    <ligand>
        <name>UDP-N-acetyl-alpha-D-muramoyl-L-alanyl-D-glutamate</name>
        <dbReference type="ChEBI" id="CHEBI:83900"/>
    </ligand>
</feature>
<dbReference type="SUPFAM" id="SSF53623">
    <property type="entry name" value="MurD-like peptide ligases, catalytic domain"/>
    <property type="match status" value="1"/>
</dbReference>
<comment type="similarity">
    <text evidence="1 9">Belongs to the MurCDEF family. MurE subfamily.</text>
</comment>
<organism evidence="14 15">
    <name type="scientific">Helicobacter macacae MIT 99-5501</name>
    <dbReference type="NCBI Taxonomy" id="1357400"/>
    <lineage>
        <taxon>Bacteria</taxon>
        <taxon>Pseudomonadati</taxon>
        <taxon>Campylobacterota</taxon>
        <taxon>Epsilonproteobacteria</taxon>
        <taxon>Campylobacterales</taxon>
        <taxon>Helicobacteraceae</taxon>
        <taxon>Helicobacter</taxon>
    </lineage>
</organism>
<comment type="caution">
    <text evidence="9">Lacks conserved residue(s) required for the propagation of feature annotation.</text>
</comment>
<dbReference type="InterPro" id="IPR036615">
    <property type="entry name" value="Mur_ligase_C_dom_sf"/>
</dbReference>
<dbReference type="InterPro" id="IPR005761">
    <property type="entry name" value="UDP-N-AcMur-Glu-dNH2Pim_ligase"/>
</dbReference>
<feature type="binding site" evidence="9">
    <location>
        <begin position="144"/>
        <end position="145"/>
    </location>
    <ligand>
        <name>UDP-N-acetyl-alpha-D-muramoyl-L-alanyl-D-glutamate</name>
        <dbReference type="ChEBI" id="CHEBI:83900"/>
    </ligand>
</feature>
<comment type="catalytic activity">
    <reaction evidence="9">
        <text>UDP-N-acetyl-alpha-D-muramoyl-L-alanyl-D-glutamate + meso-2,6-diaminopimelate + ATP = UDP-N-acetyl-alpha-D-muramoyl-L-alanyl-gamma-D-glutamyl-meso-2,6-diaminopimelate + ADP + phosphate + H(+)</text>
        <dbReference type="Rhea" id="RHEA:23676"/>
        <dbReference type="ChEBI" id="CHEBI:15378"/>
        <dbReference type="ChEBI" id="CHEBI:30616"/>
        <dbReference type="ChEBI" id="CHEBI:43474"/>
        <dbReference type="ChEBI" id="CHEBI:57791"/>
        <dbReference type="ChEBI" id="CHEBI:83900"/>
        <dbReference type="ChEBI" id="CHEBI:83905"/>
        <dbReference type="ChEBI" id="CHEBI:456216"/>
        <dbReference type="EC" id="6.3.2.13"/>
    </reaction>
</comment>
<dbReference type="EC" id="6.3.2.13" evidence="9"/>
<keyword evidence="6 9" id="KW-0133">Cell shape</keyword>
<dbReference type="Gene3D" id="3.40.1190.10">
    <property type="entry name" value="Mur-like, catalytic domain"/>
    <property type="match status" value="1"/>
</dbReference>
<evidence type="ECO:0000313" key="15">
    <source>
        <dbReference type="Proteomes" id="UP000018731"/>
    </source>
</evidence>
<name>V8CC44_9HELI</name>
<keyword evidence="8 9" id="KW-0961">Cell wall biogenesis/degradation</keyword>
<evidence type="ECO:0000259" key="13">
    <source>
        <dbReference type="Pfam" id="PF08245"/>
    </source>
</evidence>
<dbReference type="GO" id="GO:0008360">
    <property type="term" value="P:regulation of cell shape"/>
    <property type="evidence" value="ECO:0007669"/>
    <property type="project" value="UniProtKB-KW"/>
</dbReference>
<dbReference type="GO" id="GO:0000287">
    <property type="term" value="F:magnesium ion binding"/>
    <property type="evidence" value="ECO:0007669"/>
    <property type="project" value="UniProtKB-UniRule"/>
</dbReference>
<feature type="binding site" evidence="9">
    <location>
        <position position="177"/>
    </location>
    <ligand>
        <name>UDP-N-acetyl-alpha-D-muramoyl-L-alanyl-D-glutamate</name>
        <dbReference type="ChEBI" id="CHEBI:83900"/>
    </ligand>
</feature>
<comment type="subcellular location">
    <subcellularLocation>
        <location evidence="9 10">Cytoplasm</location>
    </subcellularLocation>
</comment>
<feature type="binding site" evidence="9">
    <location>
        <position position="424"/>
    </location>
    <ligand>
        <name>meso-2,6-diaminopimelate</name>
        <dbReference type="ChEBI" id="CHEBI:57791"/>
    </ligand>
</feature>
<feature type="binding site" evidence="9">
    <location>
        <begin position="448"/>
        <end position="451"/>
    </location>
    <ligand>
        <name>meso-2,6-diaminopimelate</name>
        <dbReference type="ChEBI" id="CHEBI:57791"/>
    </ligand>
</feature>
<evidence type="ECO:0000313" key="14">
    <source>
        <dbReference type="EMBL" id="ETD24929.1"/>
    </source>
</evidence>
<feature type="domain" description="Mur ligase central" evidence="13">
    <location>
        <begin position="99"/>
        <end position="254"/>
    </location>
</feature>
<dbReference type="PATRIC" id="fig|1357400.3.peg.369"/>
<dbReference type="RefSeq" id="WP_023926931.1">
    <property type="nucleotide sequence ID" value="NZ_KI669454.1"/>
</dbReference>
<dbReference type="HOGENOM" id="CLU_022291_2_0_7"/>
<feature type="binding site" evidence="9">
    <location>
        <position position="505"/>
    </location>
    <ligand>
        <name>meso-2,6-diaminopimelate</name>
        <dbReference type="ChEBI" id="CHEBI:57791"/>
    </ligand>
</feature>
<dbReference type="Pfam" id="PF02875">
    <property type="entry name" value="Mur_ligase_C"/>
    <property type="match status" value="1"/>
</dbReference>
<evidence type="ECO:0000256" key="2">
    <source>
        <dbReference type="ARBA" id="ARBA00022490"/>
    </source>
</evidence>
<accession>V8CC44</accession>
<feature type="modified residue" description="N6-carboxylysine" evidence="9">
    <location>
        <position position="209"/>
    </location>
</feature>
<keyword evidence="3 9" id="KW-0436">Ligase</keyword>
<comment type="function">
    <text evidence="9">Catalyzes the addition of meso-diaminopimelic acid to the nucleotide precursor UDP-N-acetylmuramoyl-L-alanyl-D-glutamate (UMAG) in the biosynthesis of bacterial cell-wall peptidoglycan.</text>
</comment>
<evidence type="ECO:0000256" key="1">
    <source>
        <dbReference type="ARBA" id="ARBA00005898"/>
    </source>
</evidence>
<feature type="binding site" evidence="9">
    <location>
        <position position="509"/>
    </location>
    <ligand>
        <name>meso-2,6-diaminopimelate</name>
        <dbReference type="ChEBI" id="CHEBI:57791"/>
    </ligand>
</feature>
<keyword evidence="9 10" id="KW-0132">Cell division</keyword>
<dbReference type="UniPathway" id="UPA00219"/>
<dbReference type="InterPro" id="IPR013221">
    <property type="entry name" value="Mur_ligase_cen"/>
</dbReference>
<dbReference type="OrthoDB" id="9800958at2"/>
<dbReference type="GO" id="GO:0005524">
    <property type="term" value="F:ATP binding"/>
    <property type="evidence" value="ECO:0007669"/>
    <property type="project" value="UniProtKB-UniRule"/>
</dbReference>
<dbReference type="GO" id="GO:0009252">
    <property type="term" value="P:peptidoglycan biosynthetic process"/>
    <property type="evidence" value="ECO:0007669"/>
    <property type="project" value="UniProtKB-UniRule"/>
</dbReference>
<evidence type="ECO:0000256" key="5">
    <source>
        <dbReference type="ARBA" id="ARBA00022840"/>
    </source>
</evidence>
<keyword evidence="4 9" id="KW-0547">Nucleotide-binding</keyword>
<evidence type="ECO:0000259" key="12">
    <source>
        <dbReference type="Pfam" id="PF02875"/>
    </source>
</evidence>
<dbReference type="AlphaFoldDB" id="V8CC44"/>
<keyword evidence="7 9" id="KW-0573">Peptidoglycan synthesis</keyword>
<keyword evidence="9 10" id="KW-0131">Cell cycle</keyword>
<dbReference type="eggNOG" id="COG0769">
    <property type="taxonomic scope" value="Bacteria"/>
</dbReference>
<comment type="caution">
    <text evidence="14">The sequence shown here is derived from an EMBL/GenBank/DDBJ whole genome shotgun (WGS) entry which is preliminary data.</text>
</comment>
<dbReference type="InterPro" id="IPR018109">
    <property type="entry name" value="Folylpolyglutamate_synth_CS"/>
</dbReference>
<keyword evidence="2 9" id="KW-0963">Cytoplasm</keyword>
<feature type="region of interest" description="Disordered" evidence="11">
    <location>
        <begin position="538"/>
        <end position="566"/>
    </location>
</feature>
<feature type="binding site" evidence="9">
    <location>
        <begin position="101"/>
        <end position="107"/>
    </location>
    <ligand>
        <name>ATP</name>
        <dbReference type="ChEBI" id="CHEBI:30616"/>
    </ligand>
</feature>
<feature type="compositionally biased region" description="Low complexity" evidence="11">
    <location>
        <begin position="543"/>
        <end position="555"/>
    </location>
</feature>
<dbReference type="STRING" id="1357400.HMPREF2086_00263"/>
<dbReference type="NCBIfam" id="TIGR01085">
    <property type="entry name" value="murE"/>
    <property type="match status" value="1"/>
</dbReference>
<dbReference type="EMBL" id="AZJI01000001">
    <property type="protein sequence ID" value="ETD24929.1"/>
    <property type="molecule type" value="Genomic_DNA"/>
</dbReference>
<evidence type="ECO:0000256" key="10">
    <source>
        <dbReference type="RuleBase" id="RU004135"/>
    </source>
</evidence>
<evidence type="ECO:0000256" key="8">
    <source>
        <dbReference type="ARBA" id="ARBA00023316"/>
    </source>
</evidence>